<dbReference type="EMBL" id="LRPU01000066">
    <property type="protein sequence ID" value="KXA12366.1"/>
    <property type="molecule type" value="Genomic_DNA"/>
</dbReference>
<dbReference type="PATRIC" id="fig|1502.174.peg.1319"/>
<protein>
    <recommendedName>
        <fullName evidence="3">Lysine-N-methylase</fullName>
    </recommendedName>
</protein>
<reference evidence="1 2" key="1">
    <citation type="submission" date="2016-01" db="EMBL/GenBank/DDBJ databases">
        <authorList>
            <person name="Oliw E.H."/>
        </authorList>
    </citation>
    <scope>NUCLEOTIDE SEQUENCE [LARGE SCALE GENOMIC DNA]</scope>
    <source>
        <strain evidence="1 2">MJR7757A</strain>
    </source>
</reference>
<dbReference type="AlphaFoldDB" id="A0A133N7T4"/>
<dbReference type="NCBIfam" id="NF038110">
    <property type="entry name" value="Lys_methyl_FliB"/>
    <property type="match status" value="1"/>
</dbReference>
<accession>A0A133N7T4</accession>
<comment type="caution">
    <text evidence="1">The sequence shown here is derived from an EMBL/GenBank/DDBJ whole genome shotgun (WGS) entry which is preliminary data.</text>
</comment>
<dbReference type="Proteomes" id="UP000070646">
    <property type="component" value="Unassembled WGS sequence"/>
</dbReference>
<sequence>MKDGVVLKANFFIPQYMKTFKCIGPNCIDTCCAGWDINIDENTFNKYENVKGKLKELITGKYLKNSESDDSFNYGFMKITEDSKCPFLNKNLLCEIHGKCGEENLSITCRRYPRVFNIIDNIYEKSGLPSCEEICSKAFLNKEKMEFIEIEEEFDEDSIEIRRVIDSEAFIDSDNLIQYFWDIRVISINIMQNRNFSIEERLSILKAFYKNLESLKNEENFYAIEDLLEQITENPSNITEFIDSSTIVPLSITNNFFKIILDGNLLNKIIGTRLKILLSDLNKDKNLLNNIHKYDLKSLDTYFNQYSYIFENYLVNQIFKDIIPFNTGEDLNQSIDKLINTYKLIKSYLILWNISSQNEISEKNIIYVIQALSKDLEHNKVFKDILTHNL</sequence>
<gene>
    <name evidence="1" type="ORF">HMPREF3222_01304</name>
</gene>
<organism evidence="1 2">
    <name type="scientific">Clostridium perfringens</name>
    <dbReference type="NCBI Taxonomy" id="1502"/>
    <lineage>
        <taxon>Bacteria</taxon>
        <taxon>Bacillati</taxon>
        <taxon>Bacillota</taxon>
        <taxon>Clostridia</taxon>
        <taxon>Eubacteriales</taxon>
        <taxon>Clostridiaceae</taxon>
        <taxon>Clostridium</taxon>
    </lineage>
</organism>
<evidence type="ECO:0008006" key="3">
    <source>
        <dbReference type="Google" id="ProtNLM"/>
    </source>
</evidence>
<name>A0A133N7T4_CLOPF</name>
<evidence type="ECO:0000313" key="2">
    <source>
        <dbReference type="Proteomes" id="UP000070646"/>
    </source>
</evidence>
<proteinExistence type="predicted"/>
<evidence type="ECO:0000313" key="1">
    <source>
        <dbReference type="EMBL" id="KXA12366.1"/>
    </source>
</evidence>